<dbReference type="Pfam" id="PF13807">
    <property type="entry name" value="GNVR"/>
    <property type="match status" value="1"/>
</dbReference>
<dbReference type="Pfam" id="PF13614">
    <property type="entry name" value="AAA_31"/>
    <property type="match status" value="1"/>
</dbReference>
<protein>
    <recommendedName>
        <fullName evidence="2">non-specific protein-tyrosine kinase</fullName>
        <ecNumber evidence="2">2.7.10.2</ecNumber>
    </recommendedName>
</protein>
<dbReference type="EC" id="2.7.10.2" evidence="2"/>
<dbReference type="GO" id="GO:0005524">
    <property type="term" value="F:ATP binding"/>
    <property type="evidence" value="ECO:0007669"/>
    <property type="project" value="UniProtKB-KW"/>
</dbReference>
<feature type="domain" description="AAA" evidence="12">
    <location>
        <begin position="528"/>
        <end position="663"/>
    </location>
</feature>
<gene>
    <name evidence="14" type="ORF">G7B40_015900</name>
</gene>
<evidence type="ECO:0000313" key="15">
    <source>
        <dbReference type="Proteomes" id="UP000667802"/>
    </source>
</evidence>
<evidence type="ECO:0000256" key="10">
    <source>
        <dbReference type="SAM" id="MobiDB-lite"/>
    </source>
</evidence>
<keyword evidence="11" id="KW-0472">Membrane</keyword>
<evidence type="ECO:0000256" key="8">
    <source>
        <dbReference type="ARBA" id="ARBA00051245"/>
    </source>
</evidence>
<dbReference type="EMBL" id="JAALHA020000006">
    <property type="protein sequence ID" value="MDR9896036.1"/>
    <property type="molecule type" value="Genomic_DNA"/>
</dbReference>
<keyword evidence="4" id="KW-0547">Nucleotide-binding</keyword>
<evidence type="ECO:0000256" key="11">
    <source>
        <dbReference type="SAM" id="Phobius"/>
    </source>
</evidence>
<keyword evidence="7" id="KW-0829">Tyrosine-protein kinase</keyword>
<dbReference type="PANTHER" id="PTHR32309">
    <property type="entry name" value="TYROSINE-PROTEIN KINASE"/>
    <property type="match status" value="1"/>
</dbReference>
<feature type="transmembrane region" description="Helical" evidence="11">
    <location>
        <begin position="20"/>
        <end position="41"/>
    </location>
</feature>
<evidence type="ECO:0000256" key="1">
    <source>
        <dbReference type="ARBA" id="ARBA00007316"/>
    </source>
</evidence>
<keyword evidence="15" id="KW-1185">Reference proteome</keyword>
<accession>A0AAP5I720</accession>
<comment type="caution">
    <text evidence="14">The sequence shown here is derived from an EMBL/GenBank/DDBJ whole genome shotgun (WGS) entry which is preliminary data.</text>
</comment>
<evidence type="ECO:0000256" key="5">
    <source>
        <dbReference type="ARBA" id="ARBA00022777"/>
    </source>
</evidence>
<dbReference type="GO" id="GO:0004715">
    <property type="term" value="F:non-membrane spanning protein tyrosine kinase activity"/>
    <property type="evidence" value="ECO:0007669"/>
    <property type="project" value="UniProtKB-EC"/>
</dbReference>
<dbReference type="Proteomes" id="UP000667802">
    <property type="component" value="Unassembled WGS sequence"/>
</dbReference>
<dbReference type="AlphaFoldDB" id="A0AAP5I720"/>
<sequence>METQPPVVNFDKYWHLLKRHGLSALGIFIHIFVISLFLLSLKRPSYEAEGKLSFQRNNTISSLTGVGTEIGKLEPLVHDKSNPVNTEAEIIRSIPVVQKTINKLKLQNDKGETLKSKEFLKHLTIKEVKGSDVLQVSYRDSNPQTSADVVNTLMHIYLEQNISFYRVEVAAARKFIEKQLPTAETVVRKADAELRRFKEKNQIVVLPEEATKGVEMIADLEKKISDTQSRIADVNAQSQSIRKQLKMNSPQAITMTSLSQSEGVQDILKEIQHLESQITAKKTVLQDKHPEIIKLKTQLAGLRELQKNRISEVVGSPHSKVKGNLQIGELQQTLSAKLAELESTRLGLVSEVSTLSKLEADYKQRLKRLPQLEQQQRELERKLQAAQSTYSMLLQKLQESRIAENQNVGNARIISAAQVPEDPVSSPIVIFLSAGLIATLGALATIYILEVTDKSVKTIDEAKELLGMTLLGVIPSFSKSQKSTQHNEESESDSPKLIMRDTPCSPSSEAYRMLRANLKFIRADKKLKVIVITSSVPKEGKSTVAANLAIAMAQMESKVLLVDGDLYSPVQHHIWELPNAKGLSNVIVGQAEITTAVKKVMDSLDVLTAGVLPPCPGSLLDSKRMATLIENFTDNYDFVIVDAPSLNVAADAATLGQMADGVLFIVRPGVVNSVDATSARELLEKSGQNVLGQVVNGVISQKKSRSYYMKEEYYQQKRADLMNNVTEKQDRLDGVEEAGNVCSSTMDFLPAKDLPM</sequence>
<keyword evidence="11" id="KW-0812">Transmembrane</keyword>
<dbReference type="Gene3D" id="3.40.50.300">
    <property type="entry name" value="P-loop containing nucleotide triphosphate hydrolases"/>
    <property type="match status" value="1"/>
</dbReference>
<dbReference type="CDD" id="cd05387">
    <property type="entry name" value="BY-kinase"/>
    <property type="match status" value="1"/>
</dbReference>
<dbReference type="InterPro" id="IPR050445">
    <property type="entry name" value="Bact_polysacc_biosynth/exp"/>
</dbReference>
<evidence type="ECO:0000256" key="7">
    <source>
        <dbReference type="ARBA" id="ARBA00023137"/>
    </source>
</evidence>
<evidence type="ECO:0000259" key="12">
    <source>
        <dbReference type="Pfam" id="PF13614"/>
    </source>
</evidence>
<dbReference type="InterPro" id="IPR005702">
    <property type="entry name" value="Wzc-like_C"/>
</dbReference>
<keyword evidence="3 14" id="KW-0808">Transferase</keyword>
<evidence type="ECO:0000256" key="9">
    <source>
        <dbReference type="SAM" id="Coils"/>
    </source>
</evidence>
<proteinExistence type="inferred from homology"/>
<dbReference type="SUPFAM" id="SSF52540">
    <property type="entry name" value="P-loop containing nucleoside triphosphate hydrolases"/>
    <property type="match status" value="1"/>
</dbReference>
<name>A0AAP5I720_9CYAN</name>
<dbReference type="InterPro" id="IPR032807">
    <property type="entry name" value="GNVR"/>
</dbReference>
<comment type="similarity">
    <text evidence="1">Belongs to the CpsD/CapB family.</text>
</comment>
<organism evidence="14 15">
    <name type="scientific">Aetokthonos hydrillicola Thurmond2011</name>
    <dbReference type="NCBI Taxonomy" id="2712845"/>
    <lineage>
        <taxon>Bacteria</taxon>
        <taxon>Bacillati</taxon>
        <taxon>Cyanobacteriota</taxon>
        <taxon>Cyanophyceae</taxon>
        <taxon>Nostocales</taxon>
        <taxon>Hapalosiphonaceae</taxon>
        <taxon>Aetokthonos</taxon>
    </lineage>
</organism>
<evidence type="ECO:0000259" key="13">
    <source>
        <dbReference type="Pfam" id="PF13807"/>
    </source>
</evidence>
<feature type="coiled-coil region" evidence="9">
    <location>
        <begin position="355"/>
        <end position="396"/>
    </location>
</feature>
<dbReference type="RefSeq" id="WP_208345709.1">
    <property type="nucleotide sequence ID" value="NZ_CAWQFN010000718.1"/>
</dbReference>
<keyword evidence="5" id="KW-0418">Kinase</keyword>
<dbReference type="GO" id="GO:0042802">
    <property type="term" value="F:identical protein binding"/>
    <property type="evidence" value="ECO:0007669"/>
    <property type="project" value="UniProtKB-ARBA"/>
</dbReference>
<evidence type="ECO:0000256" key="4">
    <source>
        <dbReference type="ARBA" id="ARBA00022741"/>
    </source>
</evidence>
<keyword evidence="6" id="KW-0067">ATP-binding</keyword>
<dbReference type="InterPro" id="IPR027417">
    <property type="entry name" value="P-loop_NTPase"/>
</dbReference>
<evidence type="ECO:0000256" key="2">
    <source>
        <dbReference type="ARBA" id="ARBA00011903"/>
    </source>
</evidence>
<evidence type="ECO:0000313" key="14">
    <source>
        <dbReference type="EMBL" id="MDR9896036.1"/>
    </source>
</evidence>
<dbReference type="FunFam" id="3.40.50.300:FF:000527">
    <property type="entry name" value="Tyrosine-protein kinase etk"/>
    <property type="match status" value="1"/>
</dbReference>
<dbReference type="InterPro" id="IPR025669">
    <property type="entry name" value="AAA_dom"/>
</dbReference>
<keyword evidence="9" id="KW-0175">Coiled coil</keyword>
<evidence type="ECO:0000256" key="6">
    <source>
        <dbReference type="ARBA" id="ARBA00022840"/>
    </source>
</evidence>
<dbReference type="GO" id="GO:0005886">
    <property type="term" value="C:plasma membrane"/>
    <property type="evidence" value="ECO:0007669"/>
    <property type="project" value="UniProtKB-ARBA"/>
</dbReference>
<dbReference type="PANTHER" id="PTHR32309:SF13">
    <property type="entry name" value="FERRIC ENTEROBACTIN TRANSPORT PROTEIN FEPE"/>
    <property type="match status" value="1"/>
</dbReference>
<keyword evidence="11" id="KW-1133">Transmembrane helix</keyword>
<dbReference type="NCBIfam" id="TIGR01007">
    <property type="entry name" value="eps_fam"/>
    <property type="match status" value="1"/>
</dbReference>
<evidence type="ECO:0000256" key="3">
    <source>
        <dbReference type="ARBA" id="ARBA00022679"/>
    </source>
</evidence>
<comment type="catalytic activity">
    <reaction evidence="8">
        <text>L-tyrosyl-[protein] + ATP = O-phospho-L-tyrosyl-[protein] + ADP + H(+)</text>
        <dbReference type="Rhea" id="RHEA:10596"/>
        <dbReference type="Rhea" id="RHEA-COMP:10136"/>
        <dbReference type="Rhea" id="RHEA-COMP:20101"/>
        <dbReference type="ChEBI" id="CHEBI:15378"/>
        <dbReference type="ChEBI" id="CHEBI:30616"/>
        <dbReference type="ChEBI" id="CHEBI:46858"/>
        <dbReference type="ChEBI" id="CHEBI:61978"/>
        <dbReference type="ChEBI" id="CHEBI:456216"/>
        <dbReference type="EC" id="2.7.10.2"/>
    </reaction>
</comment>
<feature type="region of interest" description="Disordered" evidence="10">
    <location>
        <begin position="481"/>
        <end position="502"/>
    </location>
</feature>
<reference evidence="15" key="1">
    <citation type="journal article" date="2021" name="Science">
        <title>Hunting the eagle killer: A cyanobacterial neurotoxin causes vacuolar myelinopathy.</title>
        <authorList>
            <person name="Breinlinger S."/>
            <person name="Phillips T.J."/>
            <person name="Haram B.N."/>
            <person name="Mares J."/>
            <person name="Martinez Yerena J.A."/>
            <person name="Hrouzek P."/>
            <person name="Sobotka R."/>
            <person name="Henderson W.M."/>
            <person name="Schmieder P."/>
            <person name="Williams S.M."/>
            <person name="Lauderdale J.D."/>
            <person name="Wilde H.D."/>
            <person name="Gerrin W."/>
            <person name="Kust A."/>
            <person name="Washington J.W."/>
            <person name="Wagner C."/>
            <person name="Geier B."/>
            <person name="Liebeke M."/>
            <person name="Enke H."/>
            <person name="Niedermeyer T.H.J."/>
            <person name="Wilde S.B."/>
        </authorList>
    </citation>
    <scope>NUCLEOTIDE SEQUENCE [LARGE SCALE GENOMIC DNA]</scope>
    <source>
        <strain evidence="15">Thurmond2011</strain>
    </source>
</reference>
<feature type="domain" description="Tyrosine-protein kinase G-rich" evidence="13">
    <location>
        <begin position="373"/>
        <end position="442"/>
    </location>
</feature>